<dbReference type="Proteomes" id="UP000298030">
    <property type="component" value="Unassembled WGS sequence"/>
</dbReference>
<keyword evidence="2" id="KW-0812">Transmembrane</keyword>
<name>A0A4Y7S8E0_COPMI</name>
<feature type="transmembrane region" description="Helical" evidence="2">
    <location>
        <begin position="57"/>
        <end position="75"/>
    </location>
</feature>
<feature type="region of interest" description="Disordered" evidence="1">
    <location>
        <begin position="298"/>
        <end position="341"/>
    </location>
</feature>
<feature type="domain" description="DUF6533" evidence="3">
    <location>
        <begin position="23"/>
        <end position="68"/>
    </location>
</feature>
<dbReference type="OrthoDB" id="3350812at2759"/>
<keyword evidence="2" id="KW-1133">Transmembrane helix</keyword>
<reference evidence="4 5" key="1">
    <citation type="journal article" date="2019" name="Nat. Ecol. Evol.">
        <title>Megaphylogeny resolves global patterns of mushroom evolution.</title>
        <authorList>
            <person name="Varga T."/>
            <person name="Krizsan K."/>
            <person name="Foldi C."/>
            <person name="Dima B."/>
            <person name="Sanchez-Garcia M."/>
            <person name="Sanchez-Ramirez S."/>
            <person name="Szollosi G.J."/>
            <person name="Szarkandi J.G."/>
            <person name="Papp V."/>
            <person name="Albert L."/>
            <person name="Andreopoulos W."/>
            <person name="Angelini C."/>
            <person name="Antonin V."/>
            <person name="Barry K.W."/>
            <person name="Bougher N.L."/>
            <person name="Buchanan P."/>
            <person name="Buyck B."/>
            <person name="Bense V."/>
            <person name="Catcheside P."/>
            <person name="Chovatia M."/>
            <person name="Cooper J."/>
            <person name="Damon W."/>
            <person name="Desjardin D."/>
            <person name="Finy P."/>
            <person name="Geml J."/>
            <person name="Haridas S."/>
            <person name="Hughes K."/>
            <person name="Justo A."/>
            <person name="Karasinski D."/>
            <person name="Kautmanova I."/>
            <person name="Kiss B."/>
            <person name="Kocsube S."/>
            <person name="Kotiranta H."/>
            <person name="LaButti K.M."/>
            <person name="Lechner B.E."/>
            <person name="Liimatainen K."/>
            <person name="Lipzen A."/>
            <person name="Lukacs Z."/>
            <person name="Mihaltcheva S."/>
            <person name="Morgado L.N."/>
            <person name="Niskanen T."/>
            <person name="Noordeloos M.E."/>
            <person name="Ohm R.A."/>
            <person name="Ortiz-Santana B."/>
            <person name="Ovrebo C."/>
            <person name="Racz N."/>
            <person name="Riley R."/>
            <person name="Savchenko A."/>
            <person name="Shiryaev A."/>
            <person name="Soop K."/>
            <person name="Spirin V."/>
            <person name="Szebenyi C."/>
            <person name="Tomsovsky M."/>
            <person name="Tulloss R.E."/>
            <person name="Uehling J."/>
            <person name="Grigoriev I.V."/>
            <person name="Vagvolgyi C."/>
            <person name="Papp T."/>
            <person name="Martin F.M."/>
            <person name="Miettinen O."/>
            <person name="Hibbett D.S."/>
            <person name="Nagy L.G."/>
        </authorList>
    </citation>
    <scope>NUCLEOTIDE SEQUENCE [LARGE SCALE GENOMIC DNA]</scope>
    <source>
        <strain evidence="4 5">FP101781</strain>
    </source>
</reference>
<keyword evidence="5" id="KW-1185">Reference proteome</keyword>
<dbReference type="InterPro" id="IPR045340">
    <property type="entry name" value="DUF6533"/>
</dbReference>
<evidence type="ECO:0000259" key="3">
    <source>
        <dbReference type="Pfam" id="PF20151"/>
    </source>
</evidence>
<dbReference type="EMBL" id="QPFP01000305">
    <property type="protein sequence ID" value="TEB17447.1"/>
    <property type="molecule type" value="Genomic_DNA"/>
</dbReference>
<feature type="transmembrane region" description="Helical" evidence="2">
    <location>
        <begin position="190"/>
        <end position="209"/>
    </location>
</feature>
<evidence type="ECO:0000256" key="2">
    <source>
        <dbReference type="SAM" id="Phobius"/>
    </source>
</evidence>
<feature type="transmembrane region" description="Helical" evidence="2">
    <location>
        <begin position="95"/>
        <end position="118"/>
    </location>
</feature>
<keyword evidence="2" id="KW-0472">Membrane</keyword>
<organism evidence="4 5">
    <name type="scientific">Coprinellus micaceus</name>
    <name type="common">Glistening ink-cap mushroom</name>
    <name type="synonym">Coprinus micaceus</name>
    <dbReference type="NCBI Taxonomy" id="71717"/>
    <lineage>
        <taxon>Eukaryota</taxon>
        <taxon>Fungi</taxon>
        <taxon>Dikarya</taxon>
        <taxon>Basidiomycota</taxon>
        <taxon>Agaricomycotina</taxon>
        <taxon>Agaricomycetes</taxon>
        <taxon>Agaricomycetidae</taxon>
        <taxon>Agaricales</taxon>
        <taxon>Agaricineae</taxon>
        <taxon>Psathyrellaceae</taxon>
        <taxon>Coprinellus</taxon>
    </lineage>
</organism>
<feature type="transmembrane region" description="Helical" evidence="2">
    <location>
        <begin position="230"/>
        <end position="250"/>
    </location>
</feature>
<accession>A0A4Y7S8E0</accession>
<sequence length="341" mass="37980">MAMSAEQIQALADAVASWRLQEYIYIAVYCFYVYYVLTTITEEVTVVLPQRWNRGKIFYMTIRYATLVYIALQLSRDYRNYFLISPEVCKALLTALHVVTSIASLLSEFSLGLCLAALLEAKAIFFCLILALSCGISLVNAIFGLVSFVQYPAEPVSHLDIELGYPCYFPSSKEWGEQTIIYVGRDARTYVNLACTVVLALLAAMTVIVRYKGQGGKIIHVIRRDGGLHYLSLLAIRVAFTVSRTVMSVSDFNSSWIYLAFNVANAVIIPILAQRLLINMRKVDYMGSEPVASKLLFAPPVPGSEDDSESDYSSVETEKSASILRHRPTGVPPRTKGYLPS</sequence>
<proteinExistence type="predicted"/>
<feature type="transmembrane region" description="Helical" evidence="2">
    <location>
        <begin position="125"/>
        <end position="149"/>
    </location>
</feature>
<feature type="transmembrane region" description="Helical" evidence="2">
    <location>
        <begin position="256"/>
        <end position="278"/>
    </location>
</feature>
<dbReference type="Pfam" id="PF20151">
    <property type="entry name" value="DUF6533"/>
    <property type="match status" value="1"/>
</dbReference>
<gene>
    <name evidence="4" type="ORF">FA13DRAFT_1822471</name>
</gene>
<feature type="transmembrane region" description="Helical" evidence="2">
    <location>
        <begin position="20"/>
        <end position="37"/>
    </location>
</feature>
<dbReference type="AlphaFoldDB" id="A0A4Y7S8E0"/>
<comment type="caution">
    <text evidence="4">The sequence shown here is derived from an EMBL/GenBank/DDBJ whole genome shotgun (WGS) entry which is preliminary data.</text>
</comment>
<protein>
    <recommendedName>
        <fullName evidence="3">DUF6533 domain-containing protein</fullName>
    </recommendedName>
</protein>
<evidence type="ECO:0000256" key="1">
    <source>
        <dbReference type="SAM" id="MobiDB-lite"/>
    </source>
</evidence>
<evidence type="ECO:0000313" key="4">
    <source>
        <dbReference type="EMBL" id="TEB17447.1"/>
    </source>
</evidence>
<evidence type="ECO:0000313" key="5">
    <source>
        <dbReference type="Proteomes" id="UP000298030"/>
    </source>
</evidence>